<dbReference type="OrthoDB" id="1431247at2759"/>
<dbReference type="Proteomes" id="UP000822369">
    <property type="component" value="Chromosome 15"/>
</dbReference>
<proteinExistence type="inferred from homology"/>
<dbReference type="KEGG" id="nfu:107386235"/>
<dbReference type="PANTHER" id="PTHR45640">
    <property type="entry name" value="HEAT SHOCK PROTEIN HSP-12.2-RELATED"/>
    <property type="match status" value="1"/>
</dbReference>
<dbReference type="AlphaFoldDB" id="A0A9D3BF71"/>
<organism evidence="5 6">
    <name type="scientific">Nothobranchius furzeri</name>
    <name type="common">Turquoise killifish</name>
    <dbReference type="NCBI Taxonomy" id="105023"/>
    <lineage>
        <taxon>Eukaryota</taxon>
        <taxon>Metazoa</taxon>
        <taxon>Chordata</taxon>
        <taxon>Craniata</taxon>
        <taxon>Vertebrata</taxon>
        <taxon>Euteleostomi</taxon>
        <taxon>Actinopterygii</taxon>
        <taxon>Neopterygii</taxon>
        <taxon>Teleostei</taxon>
        <taxon>Neoteleostei</taxon>
        <taxon>Acanthomorphata</taxon>
        <taxon>Ovalentaria</taxon>
        <taxon>Atherinomorphae</taxon>
        <taxon>Cyprinodontiformes</taxon>
        <taxon>Nothobranchiidae</taxon>
        <taxon>Nothobranchius</taxon>
    </lineage>
</organism>
<feature type="compositionally biased region" description="Basic and acidic residues" evidence="3">
    <location>
        <begin position="231"/>
        <end position="269"/>
    </location>
</feature>
<comment type="caution">
    <text evidence="5">The sequence shown here is derived from an EMBL/GenBank/DDBJ whole genome shotgun (WGS) entry which is preliminary data.</text>
</comment>
<dbReference type="GO" id="GO:0043066">
    <property type="term" value="P:negative regulation of apoptotic process"/>
    <property type="evidence" value="ECO:0007669"/>
    <property type="project" value="TreeGrafter"/>
</dbReference>
<evidence type="ECO:0000256" key="1">
    <source>
        <dbReference type="PROSITE-ProRule" id="PRU00285"/>
    </source>
</evidence>
<evidence type="ECO:0000256" key="2">
    <source>
        <dbReference type="RuleBase" id="RU003616"/>
    </source>
</evidence>
<dbReference type="GO" id="GO:0009408">
    <property type="term" value="P:response to heat"/>
    <property type="evidence" value="ECO:0007669"/>
    <property type="project" value="TreeGrafter"/>
</dbReference>
<dbReference type="InterPro" id="IPR002068">
    <property type="entry name" value="A-crystallin/Hsp20_dom"/>
</dbReference>
<feature type="compositionally biased region" description="Acidic residues" evidence="3">
    <location>
        <begin position="270"/>
        <end position="281"/>
    </location>
</feature>
<accession>A0A9D3BF71</accession>
<dbReference type="GO" id="GO:0051082">
    <property type="term" value="F:unfolded protein binding"/>
    <property type="evidence" value="ECO:0007669"/>
    <property type="project" value="TreeGrafter"/>
</dbReference>
<sequence length="304" mass="34096">MTEPARTEKPCEEHNTAPTQGKWWQFSQILNPDVGLPRVLEPGERRWMEVDWFRRNLAAFSWLGSIPAPLSGPYVSESMLHPGQKISKWRVSMDVAHFHPSEISLSLRDGFLEVAGTHEERPDEHGFIARCFKRKYRLPAEVDATKLTSRLSVDGILTIEAPVPEFSAPVAIILPIKVETEEPEELDMKTDDNAEVSQSEDQPCRSTAAPEPEDEETQEKPAGDAHPPVAGEDKRLDSLQQSSEHHEAVGERRAPSSQLEHGEVQVKEDGGEELSQPEEQELGNRSDIQSQELEAADMKQEPTE</sequence>
<dbReference type="SUPFAM" id="SSF49764">
    <property type="entry name" value="HSP20-like chaperones"/>
    <property type="match status" value="1"/>
</dbReference>
<dbReference type="Pfam" id="PF00011">
    <property type="entry name" value="HSP20"/>
    <property type="match status" value="1"/>
</dbReference>
<dbReference type="EMBL" id="JAAVVJ010000015">
    <property type="protein sequence ID" value="KAF7205556.1"/>
    <property type="molecule type" value="Genomic_DNA"/>
</dbReference>
<dbReference type="Gene3D" id="2.60.40.790">
    <property type="match status" value="1"/>
</dbReference>
<name>A0A9D3BF71_NOTFU</name>
<feature type="domain" description="SHSP" evidence="4">
    <location>
        <begin position="70"/>
        <end position="179"/>
    </location>
</feature>
<dbReference type="GO" id="GO:0042026">
    <property type="term" value="P:protein refolding"/>
    <property type="evidence" value="ECO:0007669"/>
    <property type="project" value="TreeGrafter"/>
</dbReference>
<dbReference type="CDD" id="cd06526">
    <property type="entry name" value="metazoan_ACD"/>
    <property type="match status" value="1"/>
</dbReference>
<dbReference type="GO" id="GO:0005737">
    <property type="term" value="C:cytoplasm"/>
    <property type="evidence" value="ECO:0007669"/>
    <property type="project" value="TreeGrafter"/>
</dbReference>
<dbReference type="PRINTS" id="PR00299">
    <property type="entry name" value="ACRYSTALLIN"/>
</dbReference>
<feature type="region of interest" description="Disordered" evidence="3">
    <location>
        <begin position="183"/>
        <end position="304"/>
    </location>
</feature>
<dbReference type="OMA" id="MSCGEYD"/>
<evidence type="ECO:0000313" key="5">
    <source>
        <dbReference type="EMBL" id="KAF7205556.1"/>
    </source>
</evidence>
<keyword evidence="5" id="KW-0346">Stress response</keyword>
<comment type="similarity">
    <text evidence="1 2">Belongs to the small heat shock protein (HSP20) family.</text>
</comment>
<dbReference type="PROSITE" id="PS01031">
    <property type="entry name" value="SHSP"/>
    <property type="match status" value="1"/>
</dbReference>
<dbReference type="InterPro" id="IPR001436">
    <property type="entry name" value="Alpha-crystallin/sHSP_animal"/>
</dbReference>
<evidence type="ECO:0000256" key="3">
    <source>
        <dbReference type="SAM" id="MobiDB-lite"/>
    </source>
</evidence>
<protein>
    <submittedName>
        <fullName evidence="5">Heat shock protein beta-1-like</fullName>
    </submittedName>
</protein>
<dbReference type="GO" id="GO:0005634">
    <property type="term" value="C:nucleus"/>
    <property type="evidence" value="ECO:0007669"/>
    <property type="project" value="TreeGrafter"/>
</dbReference>
<reference evidence="5" key="1">
    <citation type="submission" date="2020-03" db="EMBL/GenBank/DDBJ databases">
        <title>Intra-Species Differences in Population Size shape Life History and Genome Evolution.</title>
        <authorList>
            <person name="Willemsen D."/>
            <person name="Cui R."/>
            <person name="Valenzano D.R."/>
        </authorList>
    </citation>
    <scope>NUCLEOTIDE SEQUENCE</scope>
    <source>
        <strain evidence="5">GRZ</strain>
        <tissue evidence="5">Whole</tissue>
    </source>
</reference>
<evidence type="ECO:0000313" key="6">
    <source>
        <dbReference type="Proteomes" id="UP000822369"/>
    </source>
</evidence>
<dbReference type="PANTHER" id="PTHR45640:SF7">
    <property type="entry name" value="HEAT SHOCK PROTEIN BETA-1"/>
    <property type="match status" value="1"/>
</dbReference>
<evidence type="ECO:0000259" key="4">
    <source>
        <dbReference type="PROSITE" id="PS01031"/>
    </source>
</evidence>
<feature type="compositionally biased region" description="Polar residues" evidence="3">
    <location>
        <begin position="195"/>
        <end position="205"/>
    </location>
</feature>
<gene>
    <name evidence="5" type="ORF">G4P62_010823</name>
</gene>
<dbReference type="InterPro" id="IPR008978">
    <property type="entry name" value="HSP20-like_chaperone"/>
</dbReference>